<protein>
    <recommendedName>
        <fullName evidence="7">HMA domain-containing protein</fullName>
    </recommendedName>
</protein>
<evidence type="ECO:0000313" key="8">
    <source>
        <dbReference type="EnsemblPlants" id="EMT24682"/>
    </source>
</evidence>
<evidence type="ECO:0000256" key="3">
    <source>
        <dbReference type="ARBA" id="ARBA00023288"/>
    </source>
</evidence>
<organism evidence="8">
    <name type="scientific">Aegilops tauschii</name>
    <name type="common">Tausch's goatgrass</name>
    <name type="synonym">Aegilops squarrosa</name>
    <dbReference type="NCBI Taxonomy" id="37682"/>
    <lineage>
        <taxon>Eukaryota</taxon>
        <taxon>Viridiplantae</taxon>
        <taxon>Streptophyta</taxon>
        <taxon>Embryophyta</taxon>
        <taxon>Tracheophyta</taxon>
        <taxon>Spermatophyta</taxon>
        <taxon>Magnoliopsida</taxon>
        <taxon>Liliopsida</taxon>
        <taxon>Poales</taxon>
        <taxon>Poaceae</taxon>
        <taxon>BOP clade</taxon>
        <taxon>Pooideae</taxon>
        <taxon>Triticodae</taxon>
        <taxon>Triticeae</taxon>
        <taxon>Triticinae</taxon>
        <taxon>Aegilops</taxon>
    </lineage>
</organism>
<feature type="compositionally biased region" description="Low complexity" evidence="6">
    <location>
        <begin position="180"/>
        <end position="194"/>
    </location>
</feature>
<dbReference type="PROSITE" id="PS50846">
    <property type="entry name" value="HMA_2"/>
    <property type="match status" value="1"/>
</dbReference>
<dbReference type="InterPro" id="IPR036163">
    <property type="entry name" value="HMA_dom_sf"/>
</dbReference>
<feature type="region of interest" description="Disordered" evidence="6">
    <location>
        <begin position="145"/>
        <end position="194"/>
    </location>
</feature>
<feature type="domain" description="HMA" evidence="7">
    <location>
        <begin position="2"/>
        <end position="69"/>
    </location>
</feature>
<dbReference type="PANTHER" id="PTHR45811:SF37">
    <property type="entry name" value="HMA DOMAIN-CONTAINING PROTEIN"/>
    <property type="match status" value="1"/>
</dbReference>
<proteinExistence type="inferred from homology"/>
<evidence type="ECO:0000256" key="5">
    <source>
        <dbReference type="ARBA" id="ARBA00024045"/>
    </source>
</evidence>
<dbReference type="AlphaFoldDB" id="M8CC42"/>
<name>M8CC42_AEGTA</name>
<keyword evidence="4" id="KW-0636">Prenylation</keyword>
<evidence type="ECO:0000256" key="1">
    <source>
        <dbReference type="ARBA" id="ARBA00022481"/>
    </source>
</evidence>
<keyword evidence="1" id="KW-0488">Methylation</keyword>
<dbReference type="PANTHER" id="PTHR45811">
    <property type="entry name" value="COPPER TRANSPORT PROTEIN FAMILY-RELATED"/>
    <property type="match status" value="1"/>
</dbReference>
<dbReference type="EnsemblPlants" id="EMT24682">
    <property type="protein sequence ID" value="EMT24682"/>
    <property type="gene ID" value="F775_43245"/>
</dbReference>
<evidence type="ECO:0000256" key="4">
    <source>
        <dbReference type="ARBA" id="ARBA00023289"/>
    </source>
</evidence>
<keyword evidence="2" id="KW-0479">Metal-binding</keyword>
<reference evidence="8" key="1">
    <citation type="submission" date="2015-06" db="UniProtKB">
        <authorList>
            <consortium name="EnsemblPlants"/>
        </authorList>
    </citation>
    <scope>IDENTIFICATION</scope>
</reference>
<evidence type="ECO:0000256" key="2">
    <source>
        <dbReference type="ARBA" id="ARBA00022723"/>
    </source>
</evidence>
<evidence type="ECO:0000259" key="7">
    <source>
        <dbReference type="PROSITE" id="PS50846"/>
    </source>
</evidence>
<evidence type="ECO:0000256" key="6">
    <source>
        <dbReference type="SAM" id="MobiDB-lite"/>
    </source>
</evidence>
<dbReference type="InterPro" id="IPR006121">
    <property type="entry name" value="HMA_dom"/>
</dbReference>
<comment type="similarity">
    <text evidence="5">Belongs to the HIPP family.</text>
</comment>
<accession>M8CC42</accession>
<dbReference type="Pfam" id="PF00403">
    <property type="entry name" value="HMA"/>
    <property type="match status" value="1"/>
</dbReference>
<dbReference type="InterPro" id="IPR051863">
    <property type="entry name" value="HIPP"/>
</dbReference>
<keyword evidence="3" id="KW-0449">Lipoprotein</keyword>
<sequence>MSKKIVIRADLIGEKCKSKIMSIVAKLEGIKSMDIDQDKCTLTVVGTVDPVCVVQKLRKSCFAATMISVDDDKPKEKKSPCQEACEKAWKEKYEKACKEKCEKACKEPWCGDCEKGTPSYRCTPGCYSSPCGLPSCHYYSNGYGSQRGRPPPRAGAPPRRHWDTPAMRSGHAEAEENAASSKPVGSSSSLLQEE</sequence>
<dbReference type="GO" id="GO:0046872">
    <property type="term" value="F:metal ion binding"/>
    <property type="evidence" value="ECO:0007669"/>
    <property type="project" value="UniProtKB-KW"/>
</dbReference>
<dbReference type="Gene3D" id="3.30.70.100">
    <property type="match status" value="1"/>
</dbReference>
<dbReference type="SUPFAM" id="SSF55008">
    <property type="entry name" value="HMA, heavy metal-associated domain"/>
    <property type="match status" value="1"/>
</dbReference>